<feature type="region of interest" description="Disordered" evidence="1">
    <location>
        <begin position="1"/>
        <end position="24"/>
    </location>
</feature>
<proteinExistence type="predicted"/>
<organism evidence="2 3">
    <name type="scientific">Eumeta variegata</name>
    <name type="common">Bagworm moth</name>
    <name type="synonym">Eumeta japonica</name>
    <dbReference type="NCBI Taxonomy" id="151549"/>
    <lineage>
        <taxon>Eukaryota</taxon>
        <taxon>Metazoa</taxon>
        <taxon>Ecdysozoa</taxon>
        <taxon>Arthropoda</taxon>
        <taxon>Hexapoda</taxon>
        <taxon>Insecta</taxon>
        <taxon>Pterygota</taxon>
        <taxon>Neoptera</taxon>
        <taxon>Endopterygota</taxon>
        <taxon>Lepidoptera</taxon>
        <taxon>Glossata</taxon>
        <taxon>Ditrysia</taxon>
        <taxon>Tineoidea</taxon>
        <taxon>Psychidae</taxon>
        <taxon>Oiketicinae</taxon>
        <taxon>Eumeta</taxon>
    </lineage>
</organism>
<dbReference type="Proteomes" id="UP000299102">
    <property type="component" value="Unassembled WGS sequence"/>
</dbReference>
<dbReference type="OrthoDB" id="10017160at2759"/>
<gene>
    <name evidence="2" type="ORF">EVAR_6183_1</name>
</gene>
<name>A0A4C1TFF6_EUMVA</name>
<keyword evidence="3" id="KW-1185">Reference proteome</keyword>
<dbReference type="EMBL" id="BGZK01000053">
    <property type="protein sequence ID" value="GBP12874.1"/>
    <property type="molecule type" value="Genomic_DNA"/>
</dbReference>
<dbReference type="AlphaFoldDB" id="A0A4C1TFF6"/>
<accession>A0A4C1TFF6</accession>
<evidence type="ECO:0008006" key="4">
    <source>
        <dbReference type="Google" id="ProtNLM"/>
    </source>
</evidence>
<protein>
    <recommendedName>
        <fullName evidence="4">Mariner Mos1 transposase</fullName>
    </recommendedName>
</protein>
<dbReference type="GO" id="GO:0003676">
    <property type="term" value="F:nucleic acid binding"/>
    <property type="evidence" value="ECO:0007669"/>
    <property type="project" value="InterPro"/>
</dbReference>
<reference evidence="2 3" key="1">
    <citation type="journal article" date="2019" name="Commun. Biol.">
        <title>The bagworm genome reveals a unique fibroin gene that provides high tensile strength.</title>
        <authorList>
            <person name="Kono N."/>
            <person name="Nakamura H."/>
            <person name="Ohtoshi R."/>
            <person name="Tomita M."/>
            <person name="Numata K."/>
            <person name="Arakawa K."/>
        </authorList>
    </citation>
    <scope>NUCLEOTIDE SEQUENCE [LARGE SCALE GENOMIC DNA]</scope>
</reference>
<evidence type="ECO:0000313" key="3">
    <source>
        <dbReference type="Proteomes" id="UP000299102"/>
    </source>
</evidence>
<sequence>MNRTQRRGAEGSGSSAGRRGRCYSDSKRRRRRAINLCVRLYSTLLLTKMSRIQFVIPTPLVRLTKETTSFTAQVVSPVGRLLVRLHLVTVKKFCTRWIAHNLTDAQKLCRINWCREMMQRFAGGDSNAVYDTIVGDKSWTYCYDPETKRQSAEWSDTGQIKRHPVCGRRRWRRHSKTFRRRRLSGLRTTQPSFMPLQYLELVRCHSTDFLVPDYGSRRNPTIGLSVAC</sequence>
<evidence type="ECO:0000256" key="1">
    <source>
        <dbReference type="SAM" id="MobiDB-lite"/>
    </source>
</evidence>
<dbReference type="InterPro" id="IPR036397">
    <property type="entry name" value="RNaseH_sf"/>
</dbReference>
<evidence type="ECO:0000313" key="2">
    <source>
        <dbReference type="EMBL" id="GBP12874.1"/>
    </source>
</evidence>
<dbReference type="Gene3D" id="3.30.420.10">
    <property type="entry name" value="Ribonuclease H-like superfamily/Ribonuclease H"/>
    <property type="match status" value="1"/>
</dbReference>
<comment type="caution">
    <text evidence="2">The sequence shown here is derived from an EMBL/GenBank/DDBJ whole genome shotgun (WGS) entry which is preliminary data.</text>
</comment>